<reference evidence="3" key="1">
    <citation type="journal article" date="2014" name="Int. J. Syst. Evol. Microbiol.">
        <title>Complete genome sequence of Corynebacterium casei LMG S-19264T (=DSM 44701T), isolated from a smear-ripened cheese.</title>
        <authorList>
            <consortium name="US DOE Joint Genome Institute (JGI-PGF)"/>
            <person name="Walter F."/>
            <person name="Albersmeier A."/>
            <person name="Kalinowski J."/>
            <person name="Ruckert C."/>
        </authorList>
    </citation>
    <scope>NUCLEOTIDE SEQUENCE</scope>
    <source>
        <strain evidence="3">CGMCC 4.7201</strain>
    </source>
</reference>
<keyword evidence="1" id="KW-0418">Kinase</keyword>
<sequence length="218" mass="23914">MHMQMHVHLPWRLMHGNPLLHLLCALGRMVHVHLHDHLRSHGVLHMGTGGSVVLEPLWQELLASAEFEAPGAVSISCEFELPPRFEAVKDARDFAMTTLRRWNLAELFDSVALVASELVTNALRHGMSQGPSHPGAPIQLCLIRKASRVVCAVRDPSDQGPVSKEPDYISESGRGLHLVDSFSDTWGWHPLAGAGKIVWALFHSGDDDLSGPTTQVAV</sequence>
<keyword evidence="1" id="KW-0808">Transferase</keyword>
<accession>A0A917ZJC7</accession>
<evidence type="ECO:0000259" key="2">
    <source>
        <dbReference type="Pfam" id="PF13581"/>
    </source>
</evidence>
<dbReference type="InterPro" id="IPR050267">
    <property type="entry name" value="Anti-sigma-factor_SerPK"/>
</dbReference>
<dbReference type="PANTHER" id="PTHR35526">
    <property type="entry name" value="ANTI-SIGMA-F FACTOR RSBW-RELATED"/>
    <property type="match status" value="1"/>
</dbReference>
<proteinExistence type="predicted"/>
<dbReference type="GO" id="GO:0004674">
    <property type="term" value="F:protein serine/threonine kinase activity"/>
    <property type="evidence" value="ECO:0007669"/>
    <property type="project" value="UniProtKB-KW"/>
</dbReference>
<dbReference type="EMBL" id="BMMS01000006">
    <property type="protein sequence ID" value="GGO84678.1"/>
    <property type="molecule type" value="Genomic_DNA"/>
</dbReference>
<dbReference type="InterPro" id="IPR036890">
    <property type="entry name" value="HATPase_C_sf"/>
</dbReference>
<gene>
    <name evidence="3" type="ORF">GCM10012280_16700</name>
</gene>
<dbReference type="PANTHER" id="PTHR35526:SF3">
    <property type="entry name" value="ANTI-SIGMA-F FACTOR RSBW"/>
    <property type="match status" value="1"/>
</dbReference>
<dbReference type="SUPFAM" id="SSF55874">
    <property type="entry name" value="ATPase domain of HSP90 chaperone/DNA topoisomerase II/histidine kinase"/>
    <property type="match status" value="1"/>
</dbReference>
<evidence type="ECO:0000256" key="1">
    <source>
        <dbReference type="ARBA" id="ARBA00022527"/>
    </source>
</evidence>
<reference evidence="3" key="2">
    <citation type="submission" date="2020-09" db="EMBL/GenBank/DDBJ databases">
        <authorList>
            <person name="Sun Q."/>
            <person name="Zhou Y."/>
        </authorList>
    </citation>
    <scope>NUCLEOTIDE SEQUENCE</scope>
    <source>
        <strain evidence="3">CGMCC 4.7201</strain>
    </source>
</reference>
<dbReference type="Proteomes" id="UP000641932">
    <property type="component" value="Unassembled WGS sequence"/>
</dbReference>
<dbReference type="CDD" id="cd16936">
    <property type="entry name" value="HATPase_RsbW-like"/>
    <property type="match status" value="1"/>
</dbReference>
<evidence type="ECO:0000313" key="4">
    <source>
        <dbReference type="Proteomes" id="UP000641932"/>
    </source>
</evidence>
<evidence type="ECO:0000313" key="3">
    <source>
        <dbReference type="EMBL" id="GGO84678.1"/>
    </source>
</evidence>
<dbReference type="InterPro" id="IPR036237">
    <property type="entry name" value="Xyl_isomerase-like_sf"/>
</dbReference>
<protein>
    <recommendedName>
        <fullName evidence="2">Histidine kinase/HSP90-like ATPase domain-containing protein</fullName>
    </recommendedName>
</protein>
<dbReference type="Gene3D" id="3.30.565.10">
    <property type="entry name" value="Histidine kinase-like ATPase, C-terminal domain"/>
    <property type="match status" value="1"/>
</dbReference>
<feature type="domain" description="Histidine kinase/HSP90-like ATPase" evidence="2">
    <location>
        <begin position="82"/>
        <end position="199"/>
    </location>
</feature>
<dbReference type="AlphaFoldDB" id="A0A917ZJC7"/>
<dbReference type="InterPro" id="IPR003594">
    <property type="entry name" value="HATPase_dom"/>
</dbReference>
<keyword evidence="1" id="KW-0723">Serine/threonine-protein kinase</keyword>
<dbReference type="Pfam" id="PF13581">
    <property type="entry name" value="HATPase_c_2"/>
    <property type="match status" value="1"/>
</dbReference>
<keyword evidence="4" id="KW-1185">Reference proteome</keyword>
<name>A0A917ZJC7_9ACTN</name>
<comment type="caution">
    <text evidence="3">The sequence shown here is derived from an EMBL/GenBank/DDBJ whole genome shotgun (WGS) entry which is preliminary data.</text>
</comment>
<dbReference type="SUPFAM" id="SSF51658">
    <property type="entry name" value="Xylose isomerase-like"/>
    <property type="match status" value="1"/>
</dbReference>
<organism evidence="3 4">
    <name type="scientific">Wenjunlia tyrosinilytica</name>
    <dbReference type="NCBI Taxonomy" id="1544741"/>
    <lineage>
        <taxon>Bacteria</taxon>
        <taxon>Bacillati</taxon>
        <taxon>Actinomycetota</taxon>
        <taxon>Actinomycetes</taxon>
        <taxon>Kitasatosporales</taxon>
        <taxon>Streptomycetaceae</taxon>
        <taxon>Wenjunlia</taxon>
    </lineage>
</organism>